<feature type="domain" description="O-methyltransferase C-terminal" evidence="5">
    <location>
        <begin position="387"/>
        <end position="527"/>
    </location>
</feature>
<name>A0A9W9A478_9AGAR</name>
<dbReference type="Gene3D" id="1.10.10.10">
    <property type="entry name" value="Winged helix-like DNA-binding domain superfamily/Winged helix DNA-binding domain"/>
    <property type="match status" value="1"/>
</dbReference>
<proteinExistence type="predicted"/>
<dbReference type="GO" id="GO:0008171">
    <property type="term" value="F:O-methyltransferase activity"/>
    <property type="evidence" value="ECO:0007669"/>
    <property type="project" value="InterPro"/>
</dbReference>
<dbReference type="SUPFAM" id="SSF46785">
    <property type="entry name" value="Winged helix' DNA-binding domain"/>
    <property type="match status" value="1"/>
</dbReference>
<sequence>MTFAVLRALHALIGDALDDVERIYAEAGNSSHNSRTSTPATPSTASTARSPTHKSSNSAQGHAYASPPPSPLISSYFQSQTSSQDRSTTPLSTLDFPSLDLPFDPNSPSENLTSHPVVISAVNRIVAAAGQMSATVQIPFLTLCDAGMGFHLPSCLRLLEASHTVEILREAGPDGLHVKLIAEKNGVDKNKLAHILRLLATHHILREVSPNVFANNRLSSILDTRKPFEKLMRNPETKYSDTNGVSAFFGMCTDELFKSAGFLTETYFLSPQKHKNGREPTRAPFNHAFGCEGVGFFGWLEGEGIDGKQVNGPGRGVDLIPGVVVPGNGSINHKRGTSSIGKAADMYSGKGSPTNKPRDPLANPNRFRLERFGKAMTGTASWEAPGAVLNGFDWQSLPKGSVVVDVGGGIGSTSMLLAHAYSDGRDISSDEDVPGLKFIIQDREVVVDMGEKAWKDKCPELVDSGVARFQVHDFFLPQPVKNAAVFLLRVVLHDWPDAFAQRILLRLREAAMPDTKLLIADFVLPLACADNFGSAQDEDETGLTEIQGAETMLAPAPLLPNLGKASANGYWMDMTMQCMFNGQERTLREIVSLAHSAGWKVTKVTKAPGSLFGHIVAVPIEIPIQRRARAGSGSAFFDIPNSNYMGGSAVDPHDEALLDVREMGRASSRCGTPTFGSRMDLPSYEEARAKFGGGIRGALRRPSTSVLTRPPLKPSILPAAGPAKKKRPSPLSVVPQSPSPVPRNISSPRPPPPPVPHSPLKRRISHAQLNQIYSSQQASLSPAPQPSQSPRIPGSSLPLSRRASLANLSNQAGISKEPPPPLPTNFLLRLSDRASPAPSQMPLSPASPVFSRLNPSGLSLRSPTPASPNLSHRRSYVTLSPSAIPKKRVDNNVRSIGGLPSTLGGRGNTLMRTLELSELTNRGVDGRGRIGPLKFGDELSLDPASDDGNDSESIEESLPGGSVLAAAARIESLRSTPSRKPSMSALNRQHSS</sequence>
<dbReference type="Proteomes" id="UP001150238">
    <property type="component" value="Unassembled WGS sequence"/>
</dbReference>
<feature type="compositionally biased region" description="Low complexity" evidence="4">
    <location>
        <begin position="34"/>
        <end position="50"/>
    </location>
</feature>
<dbReference type="EMBL" id="JANVFS010000024">
    <property type="protein sequence ID" value="KAJ4473979.1"/>
    <property type="molecule type" value="Genomic_DNA"/>
</dbReference>
<feature type="compositionally biased region" description="Pro residues" evidence="4">
    <location>
        <begin position="748"/>
        <end position="757"/>
    </location>
</feature>
<evidence type="ECO:0000313" key="7">
    <source>
        <dbReference type="Proteomes" id="UP001150238"/>
    </source>
</evidence>
<evidence type="ECO:0000256" key="4">
    <source>
        <dbReference type="SAM" id="MobiDB-lite"/>
    </source>
</evidence>
<feature type="region of interest" description="Disordered" evidence="4">
    <location>
        <begin position="933"/>
        <end position="992"/>
    </location>
</feature>
<feature type="compositionally biased region" description="Polar residues" evidence="4">
    <location>
        <begin position="854"/>
        <end position="870"/>
    </location>
</feature>
<dbReference type="PROSITE" id="PS51683">
    <property type="entry name" value="SAM_OMT_II"/>
    <property type="match status" value="1"/>
</dbReference>
<dbReference type="Pfam" id="PF00891">
    <property type="entry name" value="Methyltransf_2"/>
    <property type="match status" value="1"/>
</dbReference>
<evidence type="ECO:0000259" key="5">
    <source>
        <dbReference type="Pfam" id="PF00891"/>
    </source>
</evidence>
<feature type="region of interest" description="Disordered" evidence="4">
    <location>
        <begin position="695"/>
        <end position="760"/>
    </location>
</feature>
<gene>
    <name evidence="6" type="ORF">C8J55DRAFT_433256</name>
</gene>
<dbReference type="Gene3D" id="3.40.50.150">
    <property type="entry name" value="Vaccinia Virus protein VP39"/>
    <property type="match status" value="1"/>
</dbReference>
<dbReference type="InterPro" id="IPR016461">
    <property type="entry name" value="COMT-like"/>
</dbReference>
<dbReference type="InterPro" id="IPR036388">
    <property type="entry name" value="WH-like_DNA-bd_sf"/>
</dbReference>
<reference evidence="6" key="2">
    <citation type="journal article" date="2023" name="Proc. Natl. Acad. Sci. U.S.A.">
        <title>A global phylogenomic analysis of the shiitake genus Lentinula.</title>
        <authorList>
            <person name="Sierra-Patev S."/>
            <person name="Min B."/>
            <person name="Naranjo-Ortiz M."/>
            <person name="Looney B."/>
            <person name="Konkel Z."/>
            <person name="Slot J.C."/>
            <person name="Sakamoto Y."/>
            <person name="Steenwyk J.L."/>
            <person name="Rokas A."/>
            <person name="Carro J."/>
            <person name="Camarero S."/>
            <person name="Ferreira P."/>
            <person name="Molpeceres G."/>
            <person name="Ruiz-Duenas F.J."/>
            <person name="Serrano A."/>
            <person name="Henrissat B."/>
            <person name="Drula E."/>
            <person name="Hughes K.W."/>
            <person name="Mata J.L."/>
            <person name="Ishikawa N.K."/>
            <person name="Vargas-Isla R."/>
            <person name="Ushijima S."/>
            <person name="Smith C.A."/>
            <person name="Donoghue J."/>
            <person name="Ahrendt S."/>
            <person name="Andreopoulos W."/>
            <person name="He G."/>
            <person name="LaButti K."/>
            <person name="Lipzen A."/>
            <person name="Ng V."/>
            <person name="Riley R."/>
            <person name="Sandor L."/>
            <person name="Barry K."/>
            <person name="Martinez A.T."/>
            <person name="Xiao Y."/>
            <person name="Gibbons J.G."/>
            <person name="Terashima K."/>
            <person name="Grigoriev I.V."/>
            <person name="Hibbett D."/>
        </authorList>
    </citation>
    <scope>NUCLEOTIDE SEQUENCE</scope>
    <source>
        <strain evidence="6">Sp2 HRB7682 ss15</strain>
    </source>
</reference>
<feature type="region of interest" description="Disordered" evidence="4">
    <location>
        <begin position="331"/>
        <end position="363"/>
    </location>
</feature>
<dbReference type="InterPro" id="IPR029063">
    <property type="entry name" value="SAM-dependent_MTases_sf"/>
</dbReference>
<feature type="compositionally biased region" description="Low complexity" evidence="4">
    <location>
        <begin position="729"/>
        <end position="747"/>
    </location>
</feature>
<keyword evidence="3" id="KW-0949">S-adenosyl-L-methionine</keyword>
<feature type="region of interest" description="Disordered" evidence="4">
    <location>
        <begin position="854"/>
        <end position="873"/>
    </location>
</feature>
<dbReference type="InterPro" id="IPR036390">
    <property type="entry name" value="WH_DNA-bd_sf"/>
</dbReference>
<evidence type="ECO:0000256" key="1">
    <source>
        <dbReference type="ARBA" id="ARBA00022603"/>
    </source>
</evidence>
<feature type="compositionally biased region" description="Acidic residues" evidence="4">
    <location>
        <begin position="944"/>
        <end position="955"/>
    </location>
</feature>
<feature type="compositionally biased region" description="Polar residues" evidence="4">
    <location>
        <begin position="973"/>
        <end position="992"/>
    </location>
</feature>
<evidence type="ECO:0000256" key="2">
    <source>
        <dbReference type="ARBA" id="ARBA00022679"/>
    </source>
</evidence>
<organism evidence="6 7">
    <name type="scientific">Lentinula lateritia</name>
    <dbReference type="NCBI Taxonomy" id="40482"/>
    <lineage>
        <taxon>Eukaryota</taxon>
        <taxon>Fungi</taxon>
        <taxon>Dikarya</taxon>
        <taxon>Basidiomycota</taxon>
        <taxon>Agaricomycotina</taxon>
        <taxon>Agaricomycetes</taxon>
        <taxon>Agaricomycetidae</taxon>
        <taxon>Agaricales</taxon>
        <taxon>Marasmiineae</taxon>
        <taxon>Omphalotaceae</taxon>
        <taxon>Lentinula</taxon>
    </lineage>
</organism>
<reference evidence="6" key="1">
    <citation type="submission" date="2022-08" db="EMBL/GenBank/DDBJ databases">
        <authorList>
            <consortium name="DOE Joint Genome Institute"/>
            <person name="Min B."/>
            <person name="Riley R."/>
            <person name="Sierra-Patev S."/>
            <person name="Naranjo-Ortiz M."/>
            <person name="Looney B."/>
            <person name="Konkel Z."/>
            <person name="Slot J.C."/>
            <person name="Sakamoto Y."/>
            <person name="Steenwyk J.L."/>
            <person name="Rokas A."/>
            <person name="Carro J."/>
            <person name="Camarero S."/>
            <person name="Ferreira P."/>
            <person name="Molpeceres G."/>
            <person name="Ruiz-Duenas F.J."/>
            <person name="Serrano A."/>
            <person name="Henrissat B."/>
            <person name="Drula E."/>
            <person name="Hughes K.W."/>
            <person name="Mata J.L."/>
            <person name="Ishikawa N.K."/>
            <person name="Vargas-Isla R."/>
            <person name="Ushijima S."/>
            <person name="Smith C.A."/>
            <person name="Ahrendt S."/>
            <person name="Andreopoulos W."/>
            <person name="He G."/>
            <person name="Labutti K."/>
            <person name="Lipzen A."/>
            <person name="Ng V."/>
            <person name="Sandor L."/>
            <person name="Barry K."/>
            <person name="Martinez A.T."/>
            <person name="Xiao Y."/>
            <person name="Gibbons J.G."/>
            <person name="Terashima K."/>
            <person name="Hibbett D.S."/>
            <person name="Grigoriev I.V."/>
        </authorList>
    </citation>
    <scope>NUCLEOTIDE SEQUENCE</scope>
    <source>
        <strain evidence="6">Sp2 HRB7682 ss15</strain>
    </source>
</reference>
<dbReference type="PANTHER" id="PTHR43712">
    <property type="entry name" value="PUTATIVE (AFU_ORTHOLOGUE AFUA_4G14580)-RELATED"/>
    <property type="match status" value="1"/>
</dbReference>
<comment type="caution">
    <text evidence="6">The sequence shown here is derived from an EMBL/GenBank/DDBJ whole genome shotgun (WGS) entry which is preliminary data.</text>
</comment>
<dbReference type="AlphaFoldDB" id="A0A9W9A478"/>
<feature type="region of interest" description="Disordered" evidence="4">
    <location>
        <begin position="28"/>
        <end position="67"/>
    </location>
</feature>
<feature type="region of interest" description="Disordered" evidence="4">
    <location>
        <begin position="775"/>
        <end position="798"/>
    </location>
</feature>
<keyword evidence="1" id="KW-0489">Methyltransferase</keyword>
<dbReference type="GO" id="GO:0032259">
    <property type="term" value="P:methylation"/>
    <property type="evidence" value="ECO:0007669"/>
    <property type="project" value="UniProtKB-KW"/>
</dbReference>
<evidence type="ECO:0000256" key="3">
    <source>
        <dbReference type="ARBA" id="ARBA00022691"/>
    </source>
</evidence>
<keyword evidence="2" id="KW-0808">Transferase</keyword>
<accession>A0A9W9A478</accession>
<dbReference type="InterPro" id="IPR001077">
    <property type="entry name" value="COMT_C"/>
</dbReference>
<dbReference type="PANTHER" id="PTHR43712:SF2">
    <property type="entry name" value="O-METHYLTRANSFERASE CICE"/>
    <property type="match status" value="1"/>
</dbReference>
<dbReference type="SUPFAM" id="SSF53335">
    <property type="entry name" value="S-adenosyl-L-methionine-dependent methyltransferases"/>
    <property type="match status" value="1"/>
</dbReference>
<evidence type="ECO:0000313" key="6">
    <source>
        <dbReference type="EMBL" id="KAJ4473979.1"/>
    </source>
</evidence>
<protein>
    <recommendedName>
        <fullName evidence="5">O-methyltransferase C-terminal domain-containing protein</fullName>
    </recommendedName>
</protein>